<dbReference type="CDD" id="cd12238">
    <property type="entry name" value="RRM1_RBM40_like"/>
    <property type="match status" value="1"/>
</dbReference>
<evidence type="ECO:0000256" key="6">
    <source>
        <dbReference type="PROSITE-ProRule" id="PRU00176"/>
    </source>
</evidence>
<dbReference type="Ensembl" id="ENSEBUT00000003074.1">
    <property type="protein sequence ID" value="ENSEBUP00000002716.1"/>
    <property type="gene ID" value="ENSEBUG00000002068.1"/>
</dbReference>
<dbReference type="InterPro" id="IPR012677">
    <property type="entry name" value="Nucleotide-bd_a/b_plait_sf"/>
</dbReference>
<comment type="subcellular location">
    <subcellularLocation>
        <location evidence="1">Nucleus</location>
    </subcellularLocation>
</comment>
<dbReference type="CDD" id="cd12239">
    <property type="entry name" value="RRM2_RBM40_like"/>
    <property type="match status" value="1"/>
</dbReference>
<name>A0A8C4N5I8_EPTBU</name>
<dbReference type="GO" id="GO:0030626">
    <property type="term" value="F:U12 snRNA binding"/>
    <property type="evidence" value="ECO:0007669"/>
    <property type="project" value="TreeGrafter"/>
</dbReference>
<dbReference type="Gene3D" id="3.30.70.330">
    <property type="match status" value="2"/>
</dbReference>
<protein>
    <recommendedName>
        <fullName evidence="2">RNA-binding region-containing protein 3</fullName>
    </recommendedName>
</protein>
<dbReference type="GO" id="GO:0000398">
    <property type="term" value="P:mRNA splicing, via spliceosome"/>
    <property type="evidence" value="ECO:0007669"/>
    <property type="project" value="TreeGrafter"/>
</dbReference>
<keyword evidence="5" id="KW-0539">Nucleus</keyword>
<evidence type="ECO:0000256" key="5">
    <source>
        <dbReference type="ARBA" id="ARBA00023242"/>
    </source>
</evidence>
<dbReference type="FunFam" id="3.30.70.330:FF:000207">
    <property type="entry name" value="RNA-binding region (RNP1, RRM)-containing 3"/>
    <property type="match status" value="1"/>
</dbReference>
<dbReference type="InterPro" id="IPR000504">
    <property type="entry name" value="RRM_dom"/>
</dbReference>
<evidence type="ECO:0000259" key="8">
    <source>
        <dbReference type="PROSITE" id="PS50102"/>
    </source>
</evidence>
<dbReference type="Pfam" id="PF00076">
    <property type="entry name" value="RRM_1"/>
    <property type="match status" value="1"/>
</dbReference>
<dbReference type="InterPro" id="IPR034147">
    <property type="entry name" value="RBM40_RRM1"/>
</dbReference>
<dbReference type="SMART" id="SM00360">
    <property type="entry name" value="RRM"/>
    <property type="match status" value="2"/>
</dbReference>
<feature type="domain" description="RRM" evidence="8">
    <location>
        <begin position="421"/>
        <end position="504"/>
    </location>
</feature>
<feature type="domain" description="RRM" evidence="8">
    <location>
        <begin position="16"/>
        <end position="91"/>
    </location>
</feature>
<evidence type="ECO:0000256" key="1">
    <source>
        <dbReference type="ARBA" id="ARBA00004123"/>
    </source>
</evidence>
<dbReference type="Proteomes" id="UP000694388">
    <property type="component" value="Unplaced"/>
</dbReference>
<feature type="region of interest" description="Disordered" evidence="7">
    <location>
        <begin position="235"/>
        <end position="279"/>
    </location>
</feature>
<dbReference type="PROSITE" id="PS50102">
    <property type="entry name" value="RRM"/>
    <property type="match status" value="2"/>
</dbReference>
<sequence length="519" mass="59426">MLSELGKSENCGQQRCTLLVRHLPACLSPLERADLLRHFGATEVRMFRDRGHMKNAAFASFCSEAAATKALGRLHQLEVLGHTLVVQYAKGQQADRCGDFPETDKEQLERCDKKKVINQQSQQKRKSLPPDDTIAPQLGLNFPWNPHLKYKYPPVNNNTLVNISNALIGVPLFYEQVLHLMNKMNLPAPFGPAVTQLQLMEFVPPLPPPLPPEIPTGSSHEMPPLPRQLNEFPQEVEMDVSSEEESELESEDDEESQRLKRVMGQTAQTLKRPLQKKRVPKRKIPKIKDLLKMPKMETSSSQPSLNPSEVFEHSGAQALRKIEFHLDSQLMQEGHVERKQEDRPVQLPRAIRAEDKEESTGFGKIYPVPEVPLEEKGDEDEEDDMPREFISRKELSKHRLSKEEMIKLPVFKKYEPGEPTCRLYVKNLSKQTEDKDLKYIFGRYVDFSLDVERNMFDIRLMKEGRMKGQAFVGLPSERVAEKALRDVCGFVLHGKPLVIQFARSARPKEDAKGSKRRRD</sequence>
<evidence type="ECO:0000313" key="9">
    <source>
        <dbReference type="Ensembl" id="ENSEBUP00000002716.1"/>
    </source>
</evidence>
<dbReference type="PANTHER" id="PTHR16105">
    <property type="entry name" value="RNA-BINDING REGION-CONTAINING PROTEIN 3"/>
    <property type="match status" value="1"/>
</dbReference>
<evidence type="ECO:0000313" key="10">
    <source>
        <dbReference type="Proteomes" id="UP000694388"/>
    </source>
</evidence>
<dbReference type="GO" id="GO:0005689">
    <property type="term" value="C:U12-type spliceosomal complex"/>
    <property type="evidence" value="ECO:0007669"/>
    <property type="project" value="TreeGrafter"/>
</dbReference>
<dbReference type="Ensembl" id="ENSEBUT00000003065.1">
    <property type="protein sequence ID" value="ENSEBUP00000002707.1"/>
    <property type="gene ID" value="ENSEBUG00000002068.1"/>
</dbReference>
<feature type="region of interest" description="Disordered" evidence="7">
    <location>
        <begin position="208"/>
        <end position="227"/>
    </location>
</feature>
<dbReference type="GeneTree" id="ENSGT00530000063786"/>
<organism evidence="9 10">
    <name type="scientific">Eptatretus burgeri</name>
    <name type="common">Inshore hagfish</name>
    <dbReference type="NCBI Taxonomy" id="7764"/>
    <lineage>
        <taxon>Eukaryota</taxon>
        <taxon>Metazoa</taxon>
        <taxon>Chordata</taxon>
        <taxon>Craniata</taxon>
        <taxon>Vertebrata</taxon>
        <taxon>Cyclostomata</taxon>
        <taxon>Myxini</taxon>
        <taxon>Myxiniformes</taxon>
        <taxon>Myxinidae</taxon>
        <taxon>Eptatretinae</taxon>
        <taxon>Eptatretus</taxon>
    </lineage>
</organism>
<feature type="compositionally biased region" description="Acidic residues" evidence="7">
    <location>
        <begin position="235"/>
        <end position="255"/>
    </location>
</feature>
<evidence type="ECO:0000256" key="4">
    <source>
        <dbReference type="ARBA" id="ARBA00022884"/>
    </source>
</evidence>
<evidence type="ECO:0000256" key="7">
    <source>
        <dbReference type="SAM" id="MobiDB-lite"/>
    </source>
</evidence>
<dbReference type="AlphaFoldDB" id="A0A8C4N5I8"/>
<dbReference type="InterPro" id="IPR045164">
    <property type="entry name" value="RBM41/RNPC3"/>
</dbReference>
<reference evidence="9" key="1">
    <citation type="submission" date="2025-05" db="UniProtKB">
        <authorList>
            <consortium name="Ensembl"/>
        </authorList>
    </citation>
    <scope>IDENTIFICATION</scope>
</reference>
<keyword evidence="3" id="KW-0677">Repeat</keyword>
<keyword evidence="4 6" id="KW-0694">RNA-binding</keyword>
<dbReference type="GO" id="GO:0097157">
    <property type="term" value="F:pre-mRNA intronic binding"/>
    <property type="evidence" value="ECO:0007669"/>
    <property type="project" value="TreeGrafter"/>
</dbReference>
<dbReference type="InterPro" id="IPR035979">
    <property type="entry name" value="RBD_domain_sf"/>
</dbReference>
<dbReference type="OMA" id="AINIRHE"/>
<accession>A0A8C4N5I8</accession>
<keyword evidence="10" id="KW-1185">Reference proteome</keyword>
<dbReference type="SUPFAM" id="SSF54928">
    <property type="entry name" value="RNA-binding domain, RBD"/>
    <property type="match status" value="2"/>
</dbReference>
<dbReference type="Gene3D" id="6.10.250.610">
    <property type="match status" value="1"/>
</dbReference>
<evidence type="ECO:0000256" key="2">
    <source>
        <dbReference type="ARBA" id="ARBA00020364"/>
    </source>
</evidence>
<evidence type="ECO:0000256" key="3">
    <source>
        <dbReference type="ARBA" id="ARBA00022737"/>
    </source>
</evidence>
<dbReference type="PANTHER" id="PTHR16105:SF0">
    <property type="entry name" value="RNA-BINDING REGION-CONTAINING PROTEIN 3"/>
    <property type="match status" value="1"/>
</dbReference>
<proteinExistence type="predicted"/>